<accession>A5ADD8</accession>
<name>A5ADD8_VITVI</name>
<gene>
    <name evidence="1" type="ORF">VITISV_023244</name>
</gene>
<sequence length="124" mass="13698">MGVVGSSLKIATWLPFPCDTWYRSFHPDEEFSLITPGHLTSGSGRRSTFSGYLTFGSGQRSTLFECLTAAILFDLYPTFFGYLTAAILSGRRSTFSGYFTSGACRRMGEGDDSTSPGRHVWILR</sequence>
<dbReference type="AlphaFoldDB" id="A5ADD8"/>
<organism evidence="1">
    <name type="scientific">Vitis vinifera</name>
    <name type="common">Grape</name>
    <dbReference type="NCBI Taxonomy" id="29760"/>
    <lineage>
        <taxon>Eukaryota</taxon>
        <taxon>Viridiplantae</taxon>
        <taxon>Streptophyta</taxon>
        <taxon>Embryophyta</taxon>
        <taxon>Tracheophyta</taxon>
        <taxon>Spermatophyta</taxon>
        <taxon>Magnoliopsida</taxon>
        <taxon>eudicotyledons</taxon>
        <taxon>Gunneridae</taxon>
        <taxon>Pentapetalae</taxon>
        <taxon>rosids</taxon>
        <taxon>Vitales</taxon>
        <taxon>Vitaceae</taxon>
        <taxon>Viteae</taxon>
        <taxon>Vitis</taxon>
    </lineage>
</organism>
<proteinExistence type="predicted"/>
<protein>
    <submittedName>
        <fullName evidence="1">Uncharacterized protein</fullName>
    </submittedName>
</protein>
<evidence type="ECO:0000313" key="1">
    <source>
        <dbReference type="EMBL" id="CAN73306.1"/>
    </source>
</evidence>
<reference evidence="1" key="1">
    <citation type="journal article" date="2007" name="PLoS ONE">
        <title>The first genome sequence of an elite grapevine cultivar (Pinot noir Vitis vinifera L.): coping with a highly heterozygous genome.</title>
        <authorList>
            <person name="Velasco R."/>
            <person name="Zharkikh A."/>
            <person name="Troggio M."/>
            <person name="Cartwright D.A."/>
            <person name="Cestaro A."/>
            <person name="Pruss D."/>
            <person name="Pindo M."/>
            <person name="FitzGerald L.M."/>
            <person name="Vezzulli S."/>
            <person name="Reid J."/>
            <person name="Malacarne G."/>
            <person name="Iliev D."/>
            <person name="Coppola G."/>
            <person name="Wardell B."/>
            <person name="Micheletti D."/>
            <person name="Macalma T."/>
            <person name="Facci M."/>
            <person name="Mitchell J.T."/>
            <person name="Perazzolli M."/>
            <person name="Eldredge G."/>
            <person name="Gatto P."/>
            <person name="Oyzerski R."/>
            <person name="Moretto M."/>
            <person name="Gutin N."/>
            <person name="Stefanini M."/>
            <person name="Chen Y."/>
            <person name="Segala C."/>
            <person name="Davenport C."/>
            <person name="Dematte L."/>
            <person name="Mraz A."/>
            <person name="Battilana J."/>
            <person name="Stormo K."/>
            <person name="Costa F."/>
            <person name="Tao Q."/>
            <person name="Si-Ammour A."/>
            <person name="Harkins T."/>
            <person name="Lackey A."/>
            <person name="Perbost C."/>
            <person name="Taillon B."/>
            <person name="Stella A."/>
            <person name="Solovyev V."/>
            <person name="Fawcett J.A."/>
            <person name="Sterck L."/>
            <person name="Vandepoele K."/>
            <person name="Grando S.M."/>
            <person name="Toppo S."/>
            <person name="Moser C."/>
            <person name="Lanchbury J."/>
            <person name="Bogden R."/>
            <person name="Skolnick M."/>
            <person name="Sgaramella V."/>
            <person name="Bhatnagar S.K."/>
            <person name="Fontana P."/>
            <person name="Gutin A."/>
            <person name="Van de Peer Y."/>
            <person name="Salamini F."/>
            <person name="Viola R."/>
        </authorList>
    </citation>
    <scope>NUCLEOTIDE SEQUENCE</scope>
</reference>
<dbReference type="EMBL" id="AM423704">
    <property type="protein sequence ID" value="CAN73306.1"/>
    <property type="molecule type" value="Genomic_DNA"/>
</dbReference>